<organism evidence="1">
    <name type="scientific">marine sediment metagenome</name>
    <dbReference type="NCBI Taxonomy" id="412755"/>
    <lineage>
        <taxon>unclassified sequences</taxon>
        <taxon>metagenomes</taxon>
        <taxon>ecological metagenomes</taxon>
    </lineage>
</organism>
<proteinExistence type="predicted"/>
<dbReference type="AlphaFoldDB" id="A0A0F9J8L8"/>
<comment type="caution">
    <text evidence="1">The sequence shown here is derived from an EMBL/GenBank/DDBJ whole genome shotgun (WGS) entry which is preliminary data.</text>
</comment>
<protein>
    <submittedName>
        <fullName evidence="1">Uncharacterized protein</fullName>
    </submittedName>
</protein>
<gene>
    <name evidence="1" type="ORF">LCGC14_1484070</name>
</gene>
<dbReference type="EMBL" id="LAZR01010591">
    <property type="protein sequence ID" value="KKM66144.1"/>
    <property type="molecule type" value="Genomic_DNA"/>
</dbReference>
<evidence type="ECO:0000313" key="1">
    <source>
        <dbReference type="EMBL" id="KKM66144.1"/>
    </source>
</evidence>
<sequence>MNIDLEKHGLKEVKFSELIDGDEFNIPVDFSPNRRNPPEFYRRKLVGGNVIFADGKPMALSEVAAEYLEADETVFIKA</sequence>
<accession>A0A0F9J8L8</accession>
<name>A0A0F9J8L8_9ZZZZ</name>
<reference evidence="1" key="1">
    <citation type="journal article" date="2015" name="Nature">
        <title>Complex archaea that bridge the gap between prokaryotes and eukaryotes.</title>
        <authorList>
            <person name="Spang A."/>
            <person name="Saw J.H."/>
            <person name="Jorgensen S.L."/>
            <person name="Zaremba-Niedzwiedzka K."/>
            <person name="Martijn J."/>
            <person name="Lind A.E."/>
            <person name="van Eijk R."/>
            <person name="Schleper C."/>
            <person name="Guy L."/>
            <person name="Ettema T.J."/>
        </authorList>
    </citation>
    <scope>NUCLEOTIDE SEQUENCE</scope>
</reference>